<reference evidence="2 3" key="1">
    <citation type="journal article" date="2016" name="Sci. Rep.">
        <title>Metabolic traits of an uncultured archaeal lineage -MSBL1- from brine pools of the Red Sea.</title>
        <authorList>
            <person name="Mwirichia R."/>
            <person name="Alam I."/>
            <person name="Rashid M."/>
            <person name="Vinu M."/>
            <person name="Ba-Alawi W."/>
            <person name="Anthony Kamau A."/>
            <person name="Kamanda Ngugi D."/>
            <person name="Goker M."/>
            <person name="Klenk H.P."/>
            <person name="Bajic V."/>
            <person name="Stingl U."/>
        </authorList>
    </citation>
    <scope>NUCLEOTIDE SEQUENCE [LARGE SCALE GENOMIC DNA]</scope>
    <source>
        <strain evidence="2">SCGC-AAA259E22</strain>
    </source>
</reference>
<name>A0A133UIH3_9EURY</name>
<gene>
    <name evidence="2" type="ORF">AKJ66_00160</name>
</gene>
<evidence type="ECO:0000313" key="2">
    <source>
        <dbReference type="EMBL" id="KXA94013.1"/>
    </source>
</evidence>
<proteinExistence type="predicted"/>
<feature type="region of interest" description="Disordered" evidence="1">
    <location>
        <begin position="1"/>
        <end position="26"/>
    </location>
</feature>
<evidence type="ECO:0000313" key="3">
    <source>
        <dbReference type="Proteomes" id="UP000070657"/>
    </source>
</evidence>
<evidence type="ECO:0000256" key="1">
    <source>
        <dbReference type="SAM" id="MobiDB-lite"/>
    </source>
</evidence>
<dbReference type="Proteomes" id="UP000070657">
    <property type="component" value="Unassembled WGS sequence"/>
</dbReference>
<keyword evidence="3" id="KW-1185">Reference proteome</keyword>
<organism evidence="2 3">
    <name type="scientific">candidate division MSBL1 archaeon SCGC-AAA259E22</name>
    <dbReference type="NCBI Taxonomy" id="1698265"/>
    <lineage>
        <taxon>Archaea</taxon>
        <taxon>Methanobacteriati</taxon>
        <taxon>Methanobacteriota</taxon>
        <taxon>candidate division MSBL1</taxon>
    </lineage>
</organism>
<dbReference type="AlphaFoldDB" id="A0A133UIH3"/>
<protein>
    <submittedName>
        <fullName evidence="2">Uncharacterized protein</fullName>
    </submittedName>
</protein>
<sequence>MKAKADEHNIGGAQQEGKGPAAQPLERVVFSKEPVSSDGGGAVGFSFSAVRVKKTSFFTLAEFSKRV</sequence>
<accession>A0A133UIH3</accession>
<comment type="caution">
    <text evidence="2">The sequence shown here is derived from an EMBL/GenBank/DDBJ whole genome shotgun (WGS) entry which is preliminary data.</text>
</comment>
<dbReference type="EMBL" id="LHXP01000001">
    <property type="protein sequence ID" value="KXA94013.1"/>
    <property type="molecule type" value="Genomic_DNA"/>
</dbReference>